<dbReference type="Pfam" id="PF00676">
    <property type="entry name" value="E1_dh"/>
    <property type="match status" value="1"/>
</dbReference>
<evidence type="ECO:0000313" key="4">
    <source>
        <dbReference type="EMBL" id="THC92473.1"/>
    </source>
</evidence>
<feature type="domain" description="Dehydrogenase E1 component" evidence="2">
    <location>
        <begin position="42"/>
        <end position="102"/>
    </location>
</feature>
<comment type="caution">
    <text evidence="4">The sequence shown here is derived from an EMBL/GenBank/DDBJ whole genome shotgun (WGS) entry which is preliminary data.</text>
</comment>
<dbReference type="RefSeq" id="XP_033423602.1">
    <property type="nucleotide sequence ID" value="XM_033573050.1"/>
</dbReference>
<dbReference type="Proteomes" id="UP000324241">
    <property type="component" value="Unassembled WGS sequence"/>
</dbReference>
<evidence type="ECO:0000256" key="1">
    <source>
        <dbReference type="ARBA" id="ARBA00023002"/>
    </source>
</evidence>
<dbReference type="InterPro" id="IPR029061">
    <property type="entry name" value="THDP-binding"/>
</dbReference>
<dbReference type="Proteomes" id="UP000308092">
    <property type="component" value="Unassembled WGS sequence"/>
</dbReference>
<dbReference type="STRING" id="1220188.A0A4S3JBF1"/>
<gene>
    <name evidence="3" type="ORF">ATNIH1004_008440</name>
    <name evidence="4" type="ORF">EYZ11_008064</name>
</gene>
<dbReference type="GeneID" id="54331142"/>
<dbReference type="InterPro" id="IPR001017">
    <property type="entry name" value="DH_E1"/>
</dbReference>
<dbReference type="EMBL" id="SOSA01000332">
    <property type="protein sequence ID" value="THC92473.1"/>
    <property type="molecule type" value="Genomic_DNA"/>
</dbReference>
<dbReference type="Gene3D" id="3.40.50.970">
    <property type="match status" value="1"/>
</dbReference>
<dbReference type="AlphaFoldDB" id="A0A4S3JBF1"/>
<protein>
    <recommendedName>
        <fullName evidence="2">Dehydrogenase E1 component domain-containing protein</fullName>
    </recommendedName>
</protein>
<dbReference type="GO" id="GO:0016624">
    <property type="term" value="F:oxidoreductase activity, acting on the aldehyde or oxo group of donors, disulfide as acceptor"/>
    <property type="evidence" value="ECO:0007669"/>
    <property type="project" value="InterPro"/>
</dbReference>
<accession>A0A4S3JBF1</accession>
<evidence type="ECO:0000313" key="3">
    <source>
        <dbReference type="EMBL" id="KAA8644241.1"/>
    </source>
</evidence>
<proteinExistence type="predicted"/>
<dbReference type="EMBL" id="QUQM01000006">
    <property type="protein sequence ID" value="KAA8644241.1"/>
    <property type="molecule type" value="Genomic_DNA"/>
</dbReference>
<name>A0A4S3JBF1_9EURO</name>
<reference evidence="4 5" key="1">
    <citation type="submission" date="2019-03" db="EMBL/GenBank/DDBJ databases">
        <title>The genome sequence of a newly discovered highly antifungal drug resistant Aspergillus species, Aspergillus tanneri NIH 1004.</title>
        <authorList>
            <person name="Mounaud S."/>
            <person name="Singh I."/>
            <person name="Joardar V."/>
            <person name="Pakala S."/>
            <person name="Pakala S."/>
            <person name="Venepally P."/>
            <person name="Hoover J."/>
            <person name="Nierman W."/>
            <person name="Chung J."/>
            <person name="Losada L."/>
        </authorList>
    </citation>
    <scope>NUCLEOTIDE SEQUENCE [LARGE SCALE GENOMIC DNA]</scope>
    <source>
        <strain evidence="4 5">NIH1004</strain>
    </source>
</reference>
<reference evidence="3 6" key="2">
    <citation type="submission" date="2019-08" db="EMBL/GenBank/DDBJ databases">
        <title>The genome sequence of a newly discovered highly antifungal drug resistant Aspergillus species, Aspergillus tanneri NIH 1004.</title>
        <authorList>
            <person name="Mounaud S."/>
            <person name="Singh I."/>
            <person name="Joardar V."/>
            <person name="Pakala S."/>
            <person name="Pakala S."/>
            <person name="Venepally P."/>
            <person name="Chung J.K."/>
            <person name="Losada L."/>
            <person name="Nierman W.C."/>
        </authorList>
    </citation>
    <scope>NUCLEOTIDE SEQUENCE [LARGE SCALE GENOMIC DNA]</scope>
    <source>
        <strain evidence="3 6">NIH1004</strain>
    </source>
</reference>
<evidence type="ECO:0000313" key="6">
    <source>
        <dbReference type="Proteomes" id="UP000324241"/>
    </source>
</evidence>
<keyword evidence="1" id="KW-0560">Oxidoreductase</keyword>
<sequence>MVWDPLSRASDLTEYYKRDQYIPGLQINAIGALAVFSAVGPSDPGTAYRSRDELQTERADFKERLVQCGVITNNEAKAVDKDVREMVNKELSEAENMPDPEPRMDILFVVASGDNDKDNP</sequence>
<evidence type="ECO:0000313" key="5">
    <source>
        <dbReference type="Proteomes" id="UP000308092"/>
    </source>
</evidence>
<dbReference type="OrthoDB" id="10256198at2759"/>
<dbReference type="VEuPathDB" id="FungiDB:EYZ11_008064"/>
<dbReference type="SUPFAM" id="SSF52518">
    <property type="entry name" value="Thiamin diphosphate-binding fold (THDP-binding)"/>
    <property type="match status" value="1"/>
</dbReference>
<organism evidence="4 5">
    <name type="scientific">Aspergillus tanneri</name>
    <dbReference type="NCBI Taxonomy" id="1220188"/>
    <lineage>
        <taxon>Eukaryota</taxon>
        <taxon>Fungi</taxon>
        <taxon>Dikarya</taxon>
        <taxon>Ascomycota</taxon>
        <taxon>Pezizomycotina</taxon>
        <taxon>Eurotiomycetes</taxon>
        <taxon>Eurotiomycetidae</taxon>
        <taxon>Eurotiales</taxon>
        <taxon>Aspergillaceae</taxon>
        <taxon>Aspergillus</taxon>
        <taxon>Aspergillus subgen. Circumdati</taxon>
    </lineage>
</organism>
<keyword evidence="5" id="KW-1185">Reference proteome</keyword>
<evidence type="ECO:0000259" key="2">
    <source>
        <dbReference type="Pfam" id="PF00676"/>
    </source>
</evidence>